<dbReference type="Pfam" id="PF13408">
    <property type="entry name" value="Zn_ribbon_recom"/>
    <property type="match status" value="1"/>
</dbReference>
<dbReference type="Gene3D" id="3.90.1750.20">
    <property type="entry name" value="Putative Large Serine Recombinase, Chain B, Domain 2"/>
    <property type="match status" value="1"/>
</dbReference>
<comment type="caution">
    <text evidence="3">The sequence shown here is derived from an EMBL/GenBank/DDBJ whole genome shotgun (WGS) entry which is preliminary data.</text>
</comment>
<dbReference type="PROSITE" id="PS51737">
    <property type="entry name" value="RECOMBINASE_DNA_BIND"/>
    <property type="match status" value="1"/>
</dbReference>
<dbReference type="Pfam" id="PF07508">
    <property type="entry name" value="Recombinase"/>
    <property type="match status" value="1"/>
</dbReference>
<dbReference type="AlphaFoldDB" id="A0A921ST64"/>
<dbReference type="PANTHER" id="PTHR30461">
    <property type="entry name" value="DNA-INVERTASE FROM LAMBDOID PROPHAGE"/>
    <property type="match status" value="1"/>
</dbReference>
<dbReference type="InterPro" id="IPR038109">
    <property type="entry name" value="DNA_bind_recomb_sf"/>
</dbReference>
<feature type="domain" description="Resolvase/invertase-type recombinase catalytic" evidence="1">
    <location>
        <begin position="2"/>
        <end position="148"/>
    </location>
</feature>
<dbReference type="GO" id="GO:0000150">
    <property type="term" value="F:DNA strand exchange activity"/>
    <property type="evidence" value="ECO:0007669"/>
    <property type="project" value="InterPro"/>
</dbReference>
<dbReference type="InterPro" id="IPR036162">
    <property type="entry name" value="Resolvase-like_N_sf"/>
</dbReference>
<dbReference type="InterPro" id="IPR011109">
    <property type="entry name" value="DNA_bind_recombinase_dom"/>
</dbReference>
<evidence type="ECO:0000313" key="3">
    <source>
        <dbReference type="EMBL" id="HJG86904.1"/>
    </source>
</evidence>
<evidence type="ECO:0000313" key="4">
    <source>
        <dbReference type="Proteomes" id="UP000760668"/>
    </source>
</evidence>
<dbReference type="Gene3D" id="3.40.50.1390">
    <property type="entry name" value="Resolvase, N-terminal catalytic domain"/>
    <property type="match status" value="1"/>
</dbReference>
<dbReference type="PANTHER" id="PTHR30461:SF23">
    <property type="entry name" value="DNA RECOMBINASE-RELATED"/>
    <property type="match status" value="1"/>
</dbReference>
<dbReference type="EMBL" id="DYUC01000078">
    <property type="protein sequence ID" value="HJG86904.1"/>
    <property type="molecule type" value="Genomic_DNA"/>
</dbReference>
<reference evidence="3" key="1">
    <citation type="journal article" date="2021" name="PeerJ">
        <title>Extensive microbial diversity within the chicken gut microbiome revealed by metagenomics and culture.</title>
        <authorList>
            <person name="Gilroy R."/>
            <person name="Ravi A."/>
            <person name="Getino M."/>
            <person name="Pursley I."/>
            <person name="Horton D.L."/>
            <person name="Alikhan N.F."/>
            <person name="Baker D."/>
            <person name="Gharbi K."/>
            <person name="Hall N."/>
            <person name="Watson M."/>
            <person name="Adriaenssens E.M."/>
            <person name="Foster-Nyarko E."/>
            <person name="Jarju S."/>
            <person name="Secka A."/>
            <person name="Antonio M."/>
            <person name="Oren A."/>
            <person name="Chaudhuri R.R."/>
            <person name="La Ragione R."/>
            <person name="Hildebrand F."/>
            <person name="Pallen M.J."/>
        </authorList>
    </citation>
    <scope>NUCLEOTIDE SEQUENCE</scope>
    <source>
        <strain evidence="3">CHK179-5677</strain>
    </source>
</reference>
<dbReference type="RefSeq" id="WP_304248030.1">
    <property type="nucleotide sequence ID" value="NZ_DYUC01000078.1"/>
</dbReference>
<dbReference type="Pfam" id="PF00239">
    <property type="entry name" value="Resolvase"/>
    <property type="match status" value="1"/>
</dbReference>
<organism evidence="3 4">
    <name type="scientific">Pseudoflavonifractor capillosus</name>
    <dbReference type="NCBI Taxonomy" id="106588"/>
    <lineage>
        <taxon>Bacteria</taxon>
        <taxon>Bacillati</taxon>
        <taxon>Bacillota</taxon>
        <taxon>Clostridia</taxon>
        <taxon>Eubacteriales</taxon>
        <taxon>Oscillospiraceae</taxon>
        <taxon>Pseudoflavonifractor</taxon>
    </lineage>
</organism>
<feature type="domain" description="Recombinase" evidence="2">
    <location>
        <begin position="154"/>
        <end position="296"/>
    </location>
</feature>
<dbReference type="GO" id="GO:0003677">
    <property type="term" value="F:DNA binding"/>
    <property type="evidence" value="ECO:0007669"/>
    <property type="project" value="InterPro"/>
</dbReference>
<dbReference type="SUPFAM" id="SSF53041">
    <property type="entry name" value="Resolvase-like"/>
    <property type="match status" value="1"/>
</dbReference>
<dbReference type="InterPro" id="IPR050639">
    <property type="entry name" value="SSR_resolvase"/>
</dbReference>
<sequence>MRVWIYARLSNDDDQEMNSLLNQQEICHGFAEQHGYTIVGQSSDDNVSGMKFNRHGLDKLTAAVDADKIDAVIIKDLSRLGRHRTQTALFIDYLREHQVRVVSATEGIDTFRDEDDLIIGIRGLMNDYYARGISKKIQAGYRQKQREGIVITPPFGYRKNRNTNTIEFHPEASETVRIVYSLYLQGHGQKEIARRLNALGRKTPAQLRAEQCGKEVCAASRASDGRYVWTYASVKNILVEEAYTGVLLNHRSETNVGKAKRLEQAKWYRHENFFPVIIERDTWEKAQQKLKAQARPANGNKAKHRYAGLLTCQECGNVFIPMIRYWNGKSRVEYVCRGYHRNGKSYCSSHRIHEETLDERVWALVSAARDSRAEELKKLAQMKKMWALRKPILDAHILSLQEKVLELEQEIDAIVMERIVTPHWPR</sequence>
<name>A0A921ST64_9FIRM</name>
<dbReference type="InterPro" id="IPR025827">
    <property type="entry name" value="Zn_ribbon_recom_dom"/>
</dbReference>
<protein>
    <submittedName>
        <fullName evidence="3">Recombinase family protein</fullName>
    </submittedName>
</protein>
<dbReference type="PROSITE" id="PS51736">
    <property type="entry name" value="RECOMBINASES_3"/>
    <property type="match status" value="1"/>
</dbReference>
<reference evidence="3" key="2">
    <citation type="submission" date="2021-09" db="EMBL/GenBank/DDBJ databases">
        <authorList>
            <person name="Gilroy R."/>
        </authorList>
    </citation>
    <scope>NUCLEOTIDE SEQUENCE</scope>
    <source>
        <strain evidence="3">CHK179-5677</strain>
    </source>
</reference>
<accession>A0A921ST64</accession>
<gene>
    <name evidence="3" type="ORF">K8V01_07790</name>
</gene>
<evidence type="ECO:0000259" key="1">
    <source>
        <dbReference type="PROSITE" id="PS51736"/>
    </source>
</evidence>
<dbReference type="InterPro" id="IPR006119">
    <property type="entry name" value="Resolv_N"/>
</dbReference>
<dbReference type="SMART" id="SM00857">
    <property type="entry name" value="Resolvase"/>
    <property type="match status" value="1"/>
</dbReference>
<dbReference type="Proteomes" id="UP000760668">
    <property type="component" value="Unassembled WGS sequence"/>
</dbReference>
<evidence type="ECO:0000259" key="2">
    <source>
        <dbReference type="PROSITE" id="PS51737"/>
    </source>
</evidence>
<proteinExistence type="predicted"/>